<dbReference type="SUPFAM" id="SSF52172">
    <property type="entry name" value="CheY-like"/>
    <property type="match status" value="1"/>
</dbReference>
<evidence type="ECO:0000256" key="1">
    <source>
        <dbReference type="ARBA" id="ARBA00022553"/>
    </source>
</evidence>
<comment type="caution">
    <text evidence="10">The sequence shown here is derived from an EMBL/GenBank/DDBJ whole genome shotgun (WGS) entry which is preliminary data.</text>
</comment>
<dbReference type="EMBL" id="JACHVC010000012">
    <property type="protein sequence ID" value="MBC2607119.1"/>
    <property type="molecule type" value="Genomic_DNA"/>
</dbReference>
<evidence type="ECO:0000313" key="11">
    <source>
        <dbReference type="Proteomes" id="UP000526501"/>
    </source>
</evidence>
<dbReference type="InterPro" id="IPR036388">
    <property type="entry name" value="WH-like_DNA-bd_sf"/>
</dbReference>
<evidence type="ECO:0000259" key="9">
    <source>
        <dbReference type="PROSITE" id="PS51755"/>
    </source>
</evidence>
<protein>
    <submittedName>
        <fullName evidence="10">Response regulator transcription factor</fullName>
    </submittedName>
</protein>
<keyword evidence="3" id="KW-0805">Transcription regulation</keyword>
<dbReference type="Gene3D" id="1.10.10.10">
    <property type="entry name" value="Winged helix-like DNA-binding domain superfamily/Winged helix DNA-binding domain"/>
    <property type="match status" value="1"/>
</dbReference>
<evidence type="ECO:0000256" key="4">
    <source>
        <dbReference type="ARBA" id="ARBA00023125"/>
    </source>
</evidence>
<dbReference type="PANTHER" id="PTHR48111:SF1">
    <property type="entry name" value="TWO-COMPONENT RESPONSE REGULATOR ORR33"/>
    <property type="match status" value="1"/>
</dbReference>
<dbReference type="InterPro" id="IPR001789">
    <property type="entry name" value="Sig_transdc_resp-reg_receiver"/>
</dbReference>
<dbReference type="AlphaFoldDB" id="A0A7X1B824"/>
<dbReference type="Gene3D" id="6.10.250.690">
    <property type="match status" value="1"/>
</dbReference>
<gene>
    <name evidence="10" type="ORF">H5P27_13780</name>
</gene>
<feature type="modified residue" description="4-aspartylphosphate" evidence="6">
    <location>
        <position position="51"/>
    </location>
</feature>
<evidence type="ECO:0000256" key="2">
    <source>
        <dbReference type="ARBA" id="ARBA00023012"/>
    </source>
</evidence>
<dbReference type="CDD" id="cd00383">
    <property type="entry name" value="trans_reg_C"/>
    <property type="match status" value="1"/>
</dbReference>
<feature type="domain" description="OmpR/PhoB-type" evidence="9">
    <location>
        <begin position="124"/>
        <end position="221"/>
    </location>
</feature>
<dbReference type="Proteomes" id="UP000526501">
    <property type="component" value="Unassembled WGS sequence"/>
</dbReference>
<evidence type="ECO:0000259" key="8">
    <source>
        <dbReference type="PROSITE" id="PS50110"/>
    </source>
</evidence>
<feature type="domain" description="Response regulatory" evidence="8">
    <location>
        <begin position="2"/>
        <end position="116"/>
    </location>
</feature>
<dbReference type="GO" id="GO:0000156">
    <property type="term" value="F:phosphorelay response regulator activity"/>
    <property type="evidence" value="ECO:0007669"/>
    <property type="project" value="TreeGrafter"/>
</dbReference>
<dbReference type="Gene3D" id="3.40.50.2300">
    <property type="match status" value="1"/>
</dbReference>
<dbReference type="PROSITE" id="PS51755">
    <property type="entry name" value="OMPR_PHOB"/>
    <property type="match status" value="1"/>
</dbReference>
<dbReference type="GO" id="GO:0006355">
    <property type="term" value="P:regulation of DNA-templated transcription"/>
    <property type="evidence" value="ECO:0007669"/>
    <property type="project" value="InterPro"/>
</dbReference>
<keyword evidence="11" id="KW-1185">Reference proteome</keyword>
<dbReference type="FunFam" id="1.10.10.10:FF:000005">
    <property type="entry name" value="Two-component system response regulator"/>
    <property type="match status" value="1"/>
</dbReference>
<keyword evidence="4 7" id="KW-0238">DNA-binding</keyword>
<dbReference type="CDD" id="cd17624">
    <property type="entry name" value="REC_OmpR_PmrA-like"/>
    <property type="match status" value="1"/>
</dbReference>
<dbReference type="SMART" id="SM00448">
    <property type="entry name" value="REC"/>
    <property type="match status" value="1"/>
</dbReference>
<dbReference type="PANTHER" id="PTHR48111">
    <property type="entry name" value="REGULATOR OF RPOS"/>
    <property type="match status" value="1"/>
</dbReference>
<evidence type="ECO:0000256" key="3">
    <source>
        <dbReference type="ARBA" id="ARBA00023015"/>
    </source>
</evidence>
<dbReference type="SMART" id="SM00862">
    <property type="entry name" value="Trans_reg_C"/>
    <property type="match status" value="1"/>
</dbReference>
<evidence type="ECO:0000256" key="5">
    <source>
        <dbReference type="ARBA" id="ARBA00023163"/>
    </source>
</evidence>
<keyword evidence="1 6" id="KW-0597">Phosphoprotein</keyword>
<organism evidence="10 11">
    <name type="scientific">Pelagicoccus albus</name>
    <dbReference type="NCBI Taxonomy" id="415222"/>
    <lineage>
        <taxon>Bacteria</taxon>
        <taxon>Pseudomonadati</taxon>
        <taxon>Verrucomicrobiota</taxon>
        <taxon>Opitutia</taxon>
        <taxon>Puniceicoccales</taxon>
        <taxon>Pelagicoccaceae</taxon>
        <taxon>Pelagicoccus</taxon>
    </lineage>
</organism>
<dbReference type="PROSITE" id="PS50110">
    <property type="entry name" value="RESPONSE_REGULATORY"/>
    <property type="match status" value="1"/>
</dbReference>
<keyword evidence="2" id="KW-0902">Two-component regulatory system</keyword>
<evidence type="ECO:0000313" key="10">
    <source>
        <dbReference type="EMBL" id="MBC2607119.1"/>
    </source>
</evidence>
<dbReference type="GO" id="GO:0032993">
    <property type="term" value="C:protein-DNA complex"/>
    <property type="evidence" value="ECO:0007669"/>
    <property type="project" value="TreeGrafter"/>
</dbReference>
<reference evidence="10 11" key="1">
    <citation type="submission" date="2020-07" db="EMBL/GenBank/DDBJ databases">
        <authorList>
            <person name="Feng X."/>
        </authorList>
    </citation>
    <scope>NUCLEOTIDE SEQUENCE [LARGE SCALE GENOMIC DNA]</scope>
    <source>
        <strain evidence="10 11">JCM23202</strain>
    </source>
</reference>
<dbReference type="InterPro" id="IPR011006">
    <property type="entry name" value="CheY-like_superfamily"/>
</dbReference>
<dbReference type="InterPro" id="IPR001867">
    <property type="entry name" value="OmpR/PhoB-type_DNA-bd"/>
</dbReference>
<evidence type="ECO:0000256" key="6">
    <source>
        <dbReference type="PROSITE-ProRule" id="PRU00169"/>
    </source>
</evidence>
<dbReference type="RefSeq" id="WP_185660979.1">
    <property type="nucleotide sequence ID" value="NZ_CAWPOO010000012.1"/>
</dbReference>
<sequence length="221" mass="24988">MRILVVEDEARVAAYIEKGFQENSYTTSWARNCTEANDLLSEGGYDLIVLDLGLPDGDGLDLLKDWRRCGFEEPVVILSARDSVADKVDGLNFGADDYVPKPFSFEELLARARSLMRRHGKSNQTVLKYRNITLDLLAHSAKVGDRAVELTKREYSLLECLMVNQGRVMTRTAIGESIWEARYDMQTNLIDVYIRKLRQHLGDDGDPPLIKTVRGVGYTMP</sequence>
<dbReference type="InterPro" id="IPR039420">
    <property type="entry name" value="WalR-like"/>
</dbReference>
<dbReference type="Pfam" id="PF00072">
    <property type="entry name" value="Response_reg"/>
    <property type="match status" value="1"/>
</dbReference>
<dbReference type="GO" id="GO:0005829">
    <property type="term" value="C:cytosol"/>
    <property type="evidence" value="ECO:0007669"/>
    <property type="project" value="TreeGrafter"/>
</dbReference>
<feature type="DNA-binding region" description="OmpR/PhoB-type" evidence="7">
    <location>
        <begin position="124"/>
        <end position="221"/>
    </location>
</feature>
<proteinExistence type="predicted"/>
<dbReference type="Pfam" id="PF00486">
    <property type="entry name" value="Trans_reg_C"/>
    <property type="match status" value="1"/>
</dbReference>
<dbReference type="GO" id="GO:0000976">
    <property type="term" value="F:transcription cis-regulatory region binding"/>
    <property type="evidence" value="ECO:0007669"/>
    <property type="project" value="TreeGrafter"/>
</dbReference>
<evidence type="ECO:0000256" key="7">
    <source>
        <dbReference type="PROSITE-ProRule" id="PRU01091"/>
    </source>
</evidence>
<name>A0A7X1B824_9BACT</name>
<keyword evidence="5" id="KW-0804">Transcription</keyword>
<accession>A0A7X1B824</accession>